<dbReference type="InterPro" id="IPR023210">
    <property type="entry name" value="NADP_OxRdtase_dom"/>
</dbReference>
<feature type="domain" description="NADP-dependent oxidoreductase" evidence="1">
    <location>
        <begin position="34"/>
        <end position="212"/>
    </location>
</feature>
<dbReference type="Pfam" id="PF00248">
    <property type="entry name" value="Aldo_ket_red"/>
    <property type="match status" value="1"/>
</dbReference>
<evidence type="ECO:0000259" key="1">
    <source>
        <dbReference type="Pfam" id="PF00248"/>
    </source>
</evidence>
<dbReference type="SUPFAM" id="SSF51430">
    <property type="entry name" value="NAD(P)-linked oxidoreductase"/>
    <property type="match status" value="1"/>
</dbReference>
<dbReference type="CDD" id="cd19095">
    <property type="entry name" value="AKR_PA4992-like"/>
    <property type="match status" value="1"/>
</dbReference>
<evidence type="ECO:0000313" key="3">
    <source>
        <dbReference type="Proteomes" id="UP000460272"/>
    </source>
</evidence>
<dbReference type="PANTHER" id="PTHR43312">
    <property type="entry name" value="D-THREO-ALDOSE 1-DEHYDROGENASE"/>
    <property type="match status" value="1"/>
</dbReference>
<dbReference type="InterPro" id="IPR053135">
    <property type="entry name" value="AKR2_Oxidoreductase"/>
</dbReference>
<name>A0A6P2BXV6_9ACTN</name>
<dbReference type="AlphaFoldDB" id="A0A6P2BXV6"/>
<dbReference type="EMBL" id="RPFW01000003">
    <property type="protein sequence ID" value="TVZ03758.1"/>
    <property type="molecule type" value="Genomic_DNA"/>
</dbReference>
<keyword evidence="3" id="KW-1185">Reference proteome</keyword>
<comment type="caution">
    <text evidence="2">The sequence shown here is derived from an EMBL/GenBank/DDBJ whole genome shotgun (WGS) entry which is preliminary data.</text>
</comment>
<proteinExistence type="predicted"/>
<organism evidence="2 3">
    <name type="scientific">Trebonia kvetii</name>
    <dbReference type="NCBI Taxonomy" id="2480626"/>
    <lineage>
        <taxon>Bacteria</taxon>
        <taxon>Bacillati</taxon>
        <taxon>Actinomycetota</taxon>
        <taxon>Actinomycetes</taxon>
        <taxon>Streptosporangiales</taxon>
        <taxon>Treboniaceae</taxon>
        <taxon>Trebonia</taxon>
    </lineage>
</organism>
<dbReference type="InterPro" id="IPR036812">
    <property type="entry name" value="NAD(P)_OxRdtase_dom_sf"/>
</dbReference>
<sequence>MVCGHDRTGDPAKRRAAGLENRSLGKGRVSLPVVGLGTWRRLEAAAAAGREGELVEAAIAAGVRVIDTSPMYGQAEQLLSDALGGHREQVFVADKVWTASAADGAAQLSRAVNWYGGRVDLMQIHNLVAWQAHLPMLEAARDRGLVGLIGATHYSPAAFAELAEVMRTGRIDAVQVPYNPAHREVERTILPLADDLGLGVLLMRPLGEGQLMRRPPGPADLAPLRPFGVTTWAQALLKWGLSDPRVHVSLTATSQPGRLTENAAAGSPPWFGAQERAHVLRLATAR</sequence>
<dbReference type="PANTHER" id="PTHR43312:SF1">
    <property type="entry name" value="NADP-DEPENDENT OXIDOREDUCTASE DOMAIN-CONTAINING PROTEIN"/>
    <property type="match status" value="1"/>
</dbReference>
<protein>
    <submittedName>
        <fullName evidence="2">Aldo/keto reductase</fullName>
    </submittedName>
</protein>
<accession>A0A6P2BXV6</accession>
<gene>
    <name evidence="2" type="ORF">EAS64_14930</name>
</gene>
<dbReference type="Proteomes" id="UP000460272">
    <property type="component" value="Unassembled WGS sequence"/>
</dbReference>
<dbReference type="OrthoDB" id="9783572at2"/>
<evidence type="ECO:0000313" key="2">
    <source>
        <dbReference type="EMBL" id="TVZ03758.1"/>
    </source>
</evidence>
<reference evidence="2 3" key="1">
    <citation type="submission" date="2018-11" db="EMBL/GenBank/DDBJ databases">
        <title>Trebonia kvetii gen.nov., sp.nov., a novel acidophilic actinobacterium, and proposal of the new actinobacterial family Treboniaceae fam. nov.</title>
        <authorList>
            <person name="Rapoport D."/>
            <person name="Sagova-Mareckova M."/>
            <person name="Sedlacek I."/>
            <person name="Provaznik J."/>
            <person name="Kralova S."/>
            <person name="Pavlinic D."/>
            <person name="Benes V."/>
            <person name="Kopecky J."/>
        </authorList>
    </citation>
    <scope>NUCLEOTIDE SEQUENCE [LARGE SCALE GENOMIC DNA]</scope>
    <source>
        <strain evidence="2 3">15Tr583</strain>
    </source>
</reference>
<dbReference type="Gene3D" id="3.20.20.100">
    <property type="entry name" value="NADP-dependent oxidoreductase domain"/>
    <property type="match status" value="1"/>
</dbReference>